<feature type="transmembrane region" description="Helical" evidence="5">
    <location>
        <begin position="195"/>
        <end position="211"/>
    </location>
</feature>
<reference evidence="7 8" key="1">
    <citation type="submission" date="2014-09" db="EMBL/GenBank/DDBJ databases">
        <title>Sporocytophaga myxococcoides PG-01 genome sequencing.</title>
        <authorList>
            <person name="Liu L."/>
            <person name="Gao P.J."/>
            <person name="Chen G.J."/>
            <person name="Wang L.S."/>
        </authorList>
    </citation>
    <scope>NUCLEOTIDE SEQUENCE [LARGE SCALE GENOMIC DNA]</scope>
    <source>
        <strain evidence="7 8">PG-01</strain>
    </source>
</reference>
<dbReference type="eggNOG" id="COG0659">
    <property type="taxonomic scope" value="Bacteria"/>
</dbReference>
<sequence>MNEKKNHGGKRLKFPQDIIAAATGSIAALPEGMALGAMAGMNPIHGLYASIIGPLIGSWTTSSVYMVVSTTGALALATRGALHGISQDEKISVLVLITILAGIIQILMGIFRLGYLIRFVSNSVMRGFLSAVALTIVLSQFADISGYYGSKHSNKVLKALDVILHYKEINFYALGIAMLTIIMTLYLATTKLKNFSMFFSLTAASLITFFVKNSPIRLVGNENKIPNELPSLMLPQYENIPDVFISSLAIALIGFIQGAGVGHMRPNPDGKYPDSSKDLRGEGLANIASGFFTGIPVGGSVSHTSVLTSAGAYSRWATFISAIMIGLLVYTMSGFIEHLPMAALGGILIISGFWSINREGILTIWETSIQARCIMSFTFIATLAVPIQYAVLGSVVLTFLLHIVEASNRVKLKALIVADDGFLKEIQPPSQISSKEVVMLHPSGSLFFAGAYVLKDLLPKADKAEHSVVIIGLRGRKEIGSTFVTVIKEYHEHLKRHHCILKLVGVGQVVYHQLDRTDLLEEIGKENVYRFDTELGRPMMRARKDGYQWIREQH</sequence>
<feature type="transmembrane region" description="Helical" evidence="5">
    <location>
        <begin position="243"/>
        <end position="262"/>
    </location>
</feature>
<dbReference type="GO" id="GO:0016020">
    <property type="term" value="C:membrane"/>
    <property type="evidence" value="ECO:0007669"/>
    <property type="project" value="UniProtKB-SubCell"/>
</dbReference>
<feature type="domain" description="STAS" evidence="6">
    <location>
        <begin position="427"/>
        <end position="529"/>
    </location>
</feature>
<evidence type="ECO:0000256" key="4">
    <source>
        <dbReference type="ARBA" id="ARBA00023136"/>
    </source>
</evidence>
<dbReference type="InterPro" id="IPR001902">
    <property type="entry name" value="SLC26A/SulP_fam"/>
</dbReference>
<feature type="transmembrane region" description="Helical" evidence="5">
    <location>
        <begin position="283"/>
        <end position="301"/>
    </location>
</feature>
<keyword evidence="4 5" id="KW-0472">Membrane</keyword>
<dbReference type="InterPro" id="IPR011547">
    <property type="entry name" value="SLC26A/SulP_dom"/>
</dbReference>
<keyword evidence="8" id="KW-1185">Reference proteome</keyword>
<feature type="transmembrane region" description="Helical" evidence="5">
    <location>
        <begin position="91"/>
        <end position="115"/>
    </location>
</feature>
<keyword evidence="3 5" id="KW-1133">Transmembrane helix</keyword>
<feature type="transmembrane region" description="Helical" evidence="5">
    <location>
        <begin position="127"/>
        <end position="149"/>
    </location>
</feature>
<dbReference type="RefSeq" id="WP_045466769.1">
    <property type="nucleotide sequence ID" value="NZ_BBLT01000008.1"/>
</dbReference>
<dbReference type="EMBL" id="BBLT01000008">
    <property type="protein sequence ID" value="GAL86613.1"/>
    <property type="molecule type" value="Genomic_DNA"/>
</dbReference>
<evidence type="ECO:0000313" key="7">
    <source>
        <dbReference type="EMBL" id="GAL86613.1"/>
    </source>
</evidence>
<organism evidence="7 8">
    <name type="scientific">Sporocytophaga myxococcoides</name>
    <dbReference type="NCBI Taxonomy" id="153721"/>
    <lineage>
        <taxon>Bacteria</taxon>
        <taxon>Pseudomonadati</taxon>
        <taxon>Bacteroidota</taxon>
        <taxon>Cytophagia</taxon>
        <taxon>Cytophagales</taxon>
        <taxon>Cytophagaceae</taxon>
        <taxon>Sporocytophaga</taxon>
    </lineage>
</organism>
<proteinExistence type="predicted"/>
<name>A0A098LK91_9BACT</name>
<dbReference type="Proteomes" id="UP000030185">
    <property type="component" value="Unassembled WGS sequence"/>
</dbReference>
<protein>
    <submittedName>
        <fullName evidence="7">Putative sulfate transporter</fullName>
    </submittedName>
</protein>
<dbReference type="OrthoDB" id="9771198at2"/>
<evidence type="ECO:0000259" key="6">
    <source>
        <dbReference type="PROSITE" id="PS50801"/>
    </source>
</evidence>
<feature type="transmembrane region" description="Helical" evidence="5">
    <location>
        <begin position="339"/>
        <end position="356"/>
    </location>
</feature>
<evidence type="ECO:0000256" key="5">
    <source>
        <dbReference type="SAM" id="Phobius"/>
    </source>
</evidence>
<evidence type="ECO:0000313" key="8">
    <source>
        <dbReference type="Proteomes" id="UP000030185"/>
    </source>
</evidence>
<dbReference type="PANTHER" id="PTHR11814">
    <property type="entry name" value="SULFATE TRANSPORTER"/>
    <property type="match status" value="1"/>
</dbReference>
<evidence type="ECO:0000256" key="2">
    <source>
        <dbReference type="ARBA" id="ARBA00022692"/>
    </source>
</evidence>
<evidence type="ECO:0000256" key="3">
    <source>
        <dbReference type="ARBA" id="ARBA00022989"/>
    </source>
</evidence>
<feature type="transmembrane region" description="Helical" evidence="5">
    <location>
        <begin position="376"/>
        <end position="404"/>
    </location>
</feature>
<feature type="transmembrane region" description="Helical" evidence="5">
    <location>
        <begin position="169"/>
        <end position="188"/>
    </location>
</feature>
<comment type="caution">
    <text evidence="7">The sequence shown here is derived from an EMBL/GenBank/DDBJ whole genome shotgun (WGS) entry which is preliminary data.</text>
</comment>
<dbReference type="GO" id="GO:0055085">
    <property type="term" value="P:transmembrane transport"/>
    <property type="evidence" value="ECO:0007669"/>
    <property type="project" value="InterPro"/>
</dbReference>
<dbReference type="CDD" id="cd07042">
    <property type="entry name" value="STAS_SulP_like_sulfate_transporter"/>
    <property type="match status" value="1"/>
</dbReference>
<dbReference type="PROSITE" id="PS50801">
    <property type="entry name" value="STAS"/>
    <property type="match status" value="1"/>
</dbReference>
<evidence type="ECO:0000256" key="1">
    <source>
        <dbReference type="ARBA" id="ARBA00004141"/>
    </source>
</evidence>
<comment type="subcellular location">
    <subcellularLocation>
        <location evidence="1">Membrane</location>
        <topology evidence="1">Multi-pass membrane protein</topology>
    </subcellularLocation>
</comment>
<feature type="transmembrane region" description="Helical" evidence="5">
    <location>
        <begin position="313"/>
        <end position="332"/>
    </location>
</feature>
<keyword evidence="2 5" id="KW-0812">Transmembrane</keyword>
<dbReference type="InterPro" id="IPR036513">
    <property type="entry name" value="STAS_dom_sf"/>
</dbReference>
<dbReference type="SUPFAM" id="SSF52091">
    <property type="entry name" value="SpoIIaa-like"/>
    <property type="match status" value="1"/>
</dbReference>
<dbReference type="Gene3D" id="3.30.750.24">
    <property type="entry name" value="STAS domain"/>
    <property type="match status" value="1"/>
</dbReference>
<feature type="transmembrane region" description="Helical" evidence="5">
    <location>
        <begin position="64"/>
        <end position="85"/>
    </location>
</feature>
<dbReference type="AlphaFoldDB" id="A0A098LK91"/>
<dbReference type="Pfam" id="PF00916">
    <property type="entry name" value="Sulfate_transp"/>
    <property type="match status" value="1"/>
</dbReference>
<accession>A0A098LK91</accession>
<dbReference type="STRING" id="153721.MYP_3843"/>
<dbReference type="Pfam" id="PF01740">
    <property type="entry name" value="STAS"/>
    <property type="match status" value="1"/>
</dbReference>
<dbReference type="InterPro" id="IPR002645">
    <property type="entry name" value="STAS_dom"/>
</dbReference>
<gene>
    <name evidence="7" type="ORF">MYP_3843</name>
</gene>